<gene>
    <name evidence="1" type="ORF">I3842_06G050300</name>
</gene>
<organism evidence="1 2">
    <name type="scientific">Carya illinoinensis</name>
    <name type="common">Pecan</name>
    <dbReference type="NCBI Taxonomy" id="32201"/>
    <lineage>
        <taxon>Eukaryota</taxon>
        <taxon>Viridiplantae</taxon>
        <taxon>Streptophyta</taxon>
        <taxon>Embryophyta</taxon>
        <taxon>Tracheophyta</taxon>
        <taxon>Spermatophyta</taxon>
        <taxon>Magnoliopsida</taxon>
        <taxon>eudicotyledons</taxon>
        <taxon>Gunneridae</taxon>
        <taxon>Pentapetalae</taxon>
        <taxon>rosids</taxon>
        <taxon>fabids</taxon>
        <taxon>Fagales</taxon>
        <taxon>Juglandaceae</taxon>
        <taxon>Carya</taxon>
    </lineage>
</organism>
<name>A0A922EPL9_CARIL</name>
<sequence>MLGLFGSSLQVEFLGYEYSWALSSCFGVGSFHYEKQLKDLGLDFRVWAIDFLGQGKSLDGYVFAGGLLCR</sequence>
<dbReference type="PANTHER" id="PTHR47280:SF1">
    <property type="entry name" value="PHEOPHYTINASE, CHLOROPLASTIC"/>
    <property type="match status" value="1"/>
</dbReference>
<dbReference type="GO" id="GO:0015996">
    <property type="term" value="P:chlorophyll catabolic process"/>
    <property type="evidence" value="ECO:0007669"/>
    <property type="project" value="InterPro"/>
</dbReference>
<dbReference type="InterPro" id="IPR044211">
    <property type="entry name" value="PPH_chloroplastic"/>
</dbReference>
<protein>
    <submittedName>
        <fullName evidence="1">Uncharacterized protein</fullName>
    </submittedName>
</protein>
<dbReference type="EMBL" id="CM031830">
    <property type="protein sequence ID" value="KAG6707791.1"/>
    <property type="molecule type" value="Genomic_DNA"/>
</dbReference>
<dbReference type="OrthoDB" id="408373at2759"/>
<dbReference type="PANTHER" id="PTHR47280">
    <property type="entry name" value="PHEOPHYTINASE, CHLOROPLASTIC"/>
    <property type="match status" value="1"/>
</dbReference>
<dbReference type="GO" id="GO:0080124">
    <property type="term" value="F:pheophytinase activity"/>
    <property type="evidence" value="ECO:0007669"/>
    <property type="project" value="InterPro"/>
</dbReference>
<reference evidence="1" key="1">
    <citation type="submission" date="2021-01" db="EMBL/GenBank/DDBJ databases">
        <authorList>
            <person name="Lovell J.T."/>
            <person name="Bentley N."/>
            <person name="Bhattarai G."/>
            <person name="Jenkins J.W."/>
            <person name="Sreedasyam A."/>
            <person name="Alarcon Y."/>
            <person name="Bock C."/>
            <person name="Boston L."/>
            <person name="Carlson J."/>
            <person name="Cervantes K."/>
            <person name="Clermont K."/>
            <person name="Krom N."/>
            <person name="Kubenka K."/>
            <person name="Mamidi S."/>
            <person name="Mattison C."/>
            <person name="Monteros M."/>
            <person name="Pisani C."/>
            <person name="Plott C."/>
            <person name="Rajasekar S."/>
            <person name="Rhein H.S."/>
            <person name="Rohla C."/>
            <person name="Song M."/>
            <person name="Hilaire R.S."/>
            <person name="Shu S."/>
            <person name="Wells L."/>
            <person name="Wang X."/>
            <person name="Webber J."/>
            <person name="Heerema R.J."/>
            <person name="Klein P."/>
            <person name="Conner P."/>
            <person name="Grauke L."/>
            <person name="Grimwood J."/>
            <person name="Schmutz J."/>
            <person name="Randall J.J."/>
        </authorList>
    </citation>
    <scope>NUCLEOTIDE SEQUENCE</scope>
    <source>
        <tissue evidence="1">Leaf</tissue>
    </source>
</reference>
<proteinExistence type="predicted"/>
<accession>A0A922EPL9</accession>
<dbReference type="AlphaFoldDB" id="A0A922EPL9"/>
<dbReference type="GO" id="GO:0009507">
    <property type="term" value="C:chloroplast"/>
    <property type="evidence" value="ECO:0007669"/>
    <property type="project" value="TreeGrafter"/>
</dbReference>
<evidence type="ECO:0000313" key="1">
    <source>
        <dbReference type="EMBL" id="KAG6707791.1"/>
    </source>
</evidence>
<comment type="caution">
    <text evidence="1">The sequence shown here is derived from an EMBL/GenBank/DDBJ whole genome shotgun (WGS) entry which is preliminary data.</text>
</comment>
<evidence type="ECO:0000313" key="2">
    <source>
        <dbReference type="Proteomes" id="UP000811246"/>
    </source>
</evidence>
<dbReference type="Proteomes" id="UP000811246">
    <property type="component" value="Chromosome 6"/>
</dbReference>